<dbReference type="RefSeq" id="YP_010061474.1">
    <property type="nucleotide sequence ID" value="NC_054783.1"/>
</dbReference>
<reference evidence="1 2" key="1">
    <citation type="submission" date="2019-10" db="EMBL/GenBank/DDBJ databases">
        <authorList>
            <person name="Curtis N."/>
            <person name="Kistler A.L."/>
            <person name="Garlena R.A."/>
            <person name="Russell D.A."/>
            <person name="Pope W.H."/>
            <person name="Jacobs-Sera D."/>
            <person name="Hatfull G.F."/>
        </authorList>
    </citation>
    <scope>NUCLEOTIDE SEQUENCE [LARGE SCALE GENOMIC DNA]</scope>
</reference>
<evidence type="ECO:0000313" key="1">
    <source>
        <dbReference type="EMBL" id="QGJ88801.1"/>
    </source>
</evidence>
<dbReference type="GeneID" id="64871092"/>
<evidence type="ECO:0000313" key="2">
    <source>
        <dbReference type="Proteomes" id="UP000423725"/>
    </source>
</evidence>
<dbReference type="Proteomes" id="UP000423725">
    <property type="component" value="Segment"/>
</dbReference>
<sequence>MRCTSINLIDGRYNVCAGEPMLDAADGVLIIQYEDGTSRTYNWEFVTDFYYMSEEETAQFIAQAGEPE</sequence>
<proteinExistence type="predicted"/>
<dbReference type="KEGG" id="vg:64871092"/>
<gene>
    <name evidence="1" type="primary">49</name>
    <name evidence="1" type="ORF">SEA_YECEY3_49</name>
</gene>
<organism evidence="1 2">
    <name type="scientific">Mycobacterium phage Yecey3</name>
    <dbReference type="NCBI Taxonomy" id="2656617"/>
    <lineage>
        <taxon>Viruses</taxon>
        <taxon>Duplodnaviria</taxon>
        <taxon>Heunggongvirae</taxon>
        <taxon>Uroviricota</taxon>
        <taxon>Caudoviricetes</taxon>
        <taxon>Yeceytrevirus</taxon>
        <taxon>Yeceytrevirus yecey3</taxon>
    </lineage>
</organism>
<accession>A0A649V8X3</accession>
<dbReference type="InterPro" id="IPR056973">
    <property type="entry name" value="Phage_L5_Gp47"/>
</dbReference>
<name>A0A649V8X3_9CAUD</name>
<dbReference type="Pfam" id="PF23887">
    <property type="entry name" value="Phage_Gene47"/>
    <property type="match status" value="1"/>
</dbReference>
<dbReference type="EMBL" id="MN585979">
    <property type="protein sequence ID" value="QGJ88801.1"/>
    <property type="molecule type" value="Genomic_DNA"/>
</dbReference>
<protein>
    <submittedName>
        <fullName evidence="1">Uncharacterized protein</fullName>
    </submittedName>
</protein>
<keyword evidence="2" id="KW-1185">Reference proteome</keyword>